<evidence type="ECO:0000256" key="1">
    <source>
        <dbReference type="SAM" id="MobiDB-lite"/>
    </source>
</evidence>
<keyword evidence="3" id="KW-1185">Reference proteome</keyword>
<sequence length="220" mass="25506">MENQDHEEILASDDYEDDISQTTDHFEGVNVSQQQADVVSIHRKIISLTQKNRTTKHNQFNMKQLTKTTPHAPKLRQPRVCHPSQKKRRQLRTQNYFMLPDARNAIGRKSSISQQLSLHFELSPLTLHIHLWKKNMENVNYIYTNGSPEEELPPPSPIQPQQQGPQQPFDAWDVALQQQQQQQQKKTTTPAAARFRFRTYPGGAPQHPREFLPEQLISAT</sequence>
<dbReference type="EMBL" id="JAOYFB010000001">
    <property type="protein sequence ID" value="KAK4004337.1"/>
    <property type="molecule type" value="Genomic_DNA"/>
</dbReference>
<feature type="compositionally biased region" description="Low complexity" evidence="1">
    <location>
        <begin position="159"/>
        <end position="168"/>
    </location>
</feature>
<name>A0ABQ9YUK2_9CRUS</name>
<comment type="caution">
    <text evidence="2">The sequence shown here is derived from an EMBL/GenBank/DDBJ whole genome shotgun (WGS) entry which is preliminary data.</text>
</comment>
<feature type="region of interest" description="Disordered" evidence="1">
    <location>
        <begin position="145"/>
        <end position="220"/>
    </location>
</feature>
<gene>
    <name evidence="2" type="ORF">OUZ56_006075</name>
</gene>
<proteinExistence type="predicted"/>
<evidence type="ECO:0000313" key="2">
    <source>
        <dbReference type="EMBL" id="KAK4004337.1"/>
    </source>
</evidence>
<protein>
    <submittedName>
        <fullName evidence="2">Uncharacterized protein</fullName>
    </submittedName>
</protein>
<dbReference type="Proteomes" id="UP001234178">
    <property type="component" value="Unassembled WGS sequence"/>
</dbReference>
<organism evidence="2 3">
    <name type="scientific">Daphnia magna</name>
    <dbReference type="NCBI Taxonomy" id="35525"/>
    <lineage>
        <taxon>Eukaryota</taxon>
        <taxon>Metazoa</taxon>
        <taxon>Ecdysozoa</taxon>
        <taxon>Arthropoda</taxon>
        <taxon>Crustacea</taxon>
        <taxon>Branchiopoda</taxon>
        <taxon>Diplostraca</taxon>
        <taxon>Cladocera</taxon>
        <taxon>Anomopoda</taxon>
        <taxon>Daphniidae</taxon>
        <taxon>Daphnia</taxon>
    </lineage>
</organism>
<accession>A0ABQ9YUK2</accession>
<evidence type="ECO:0000313" key="3">
    <source>
        <dbReference type="Proteomes" id="UP001234178"/>
    </source>
</evidence>
<reference evidence="2 3" key="1">
    <citation type="journal article" date="2023" name="Nucleic Acids Res.">
        <title>The hologenome of Daphnia magna reveals possible DNA methylation and microbiome-mediated evolution of the host genome.</title>
        <authorList>
            <person name="Chaturvedi A."/>
            <person name="Li X."/>
            <person name="Dhandapani V."/>
            <person name="Marshall H."/>
            <person name="Kissane S."/>
            <person name="Cuenca-Cambronero M."/>
            <person name="Asole G."/>
            <person name="Calvet F."/>
            <person name="Ruiz-Romero M."/>
            <person name="Marangio P."/>
            <person name="Guigo R."/>
            <person name="Rago D."/>
            <person name="Mirbahai L."/>
            <person name="Eastwood N."/>
            <person name="Colbourne J.K."/>
            <person name="Zhou J."/>
            <person name="Mallon E."/>
            <person name="Orsini L."/>
        </authorList>
    </citation>
    <scope>NUCLEOTIDE SEQUENCE [LARGE SCALE GENOMIC DNA]</scope>
    <source>
        <strain evidence="2">LRV0_1</strain>
    </source>
</reference>
<feature type="region of interest" description="Disordered" evidence="1">
    <location>
        <begin position="69"/>
        <end position="89"/>
    </location>
</feature>
<feature type="compositionally biased region" description="Basic residues" evidence="1">
    <location>
        <begin position="73"/>
        <end position="89"/>
    </location>
</feature>